<evidence type="ECO:0000313" key="3">
    <source>
        <dbReference type="Proteomes" id="UP000269669"/>
    </source>
</evidence>
<accession>A0A428MP76</accession>
<proteinExistence type="predicted"/>
<organism evidence="2 3">
    <name type="scientific">Edaphobacter aggregans</name>
    <dbReference type="NCBI Taxonomy" id="570835"/>
    <lineage>
        <taxon>Bacteria</taxon>
        <taxon>Pseudomonadati</taxon>
        <taxon>Acidobacteriota</taxon>
        <taxon>Terriglobia</taxon>
        <taxon>Terriglobales</taxon>
        <taxon>Acidobacteriaceae</taxon>
        <taxon>Edaphobacter</taxon>
    </lineage>
</organism>
<keyword evidence="1" id="KW-0732">Signal</keyword>
<evidence type="ECO:0008006" key="4">
    <source>
        <dbReference type="Google" id="ProtNLM"/>
    </source>
</evidence>
<sequence length="314" mass="33529">MVAIHRLRRLTSLPILLFYLAAPCRAQNAAAKLLTGNWNLTPTVDPSQPTSQPVATEYGGLSLTLGVDGNMIYGEGLLLVNCPKDRKGFDAFFGGQVSPDGTFTLTNAAVARDLPGGVVVIHGRLPAAGTAEWQGQFSSIWNGTNGSCLPAEGEVVAKQFPPLKGTFSGAIHADDGTESDVTMEVDQGELLPTNYPAGVPLFLHYCVPLKATMSVKNAFGPLWGIFTTGDNIYPNQCSRMAGSSFRLEFTTTDGAKLDVFGNIHNSHFPQIDRMDITIHYFPKDFAARGLSPVLATGRLSQSKQDTRGAPASSP</sequence>
<dbReference type="Proteomes" id="UP000269669">
    <property type="component" value="Unassembled WGS sequence"/>
</dbReference>
<feature type="signal peptide" evidence="1">
    <location>
        <begin position="1"/>
        <end position="26"/>
    </location>
</feature>
<protein>
    <recommendedName>
        <fullName evidence="4">Lipocalin-like protein</fullName>
    </recommendedName>
</protein>
<feature type="chain" id="PRO_5019316316" description="Lipocalin-like protein" evidence="1">
    <location>
        <begin position="27"/>
        <end position="314"/>
    </location>
</feature>
<evidence type="ECO:0000256" key="1">
    <source>
        <dbReference type="SAM" id="SignalP"/>
    </source>
</evidence>
<dbReference type="RefSeq" id="WP_125487023.1">
    <property type="nucleotide sequence ID" value="NZ_RSDW01000001.1"/>
</dbReference>
<dbReference type="EMBL" id="RSDW01000001">
    <property type="protein sequence ID" value="RSL18701.1"/>
    <property type="molecule type" value="Genomic_DNA"/>
</dbReference>
<reference evidence="2 3" key="1">
    <citation type="submission" date="2018-12" db="EMBL/GenBank/DDBJ databases">
        <title>Sequencing of bacterial isolates from soil warming experiment in Harvard Forest, Massachusetts, USA.</title>
        <authorList>
            <person name="Deangelis K."/>
        </authorList>
    </citation>
    <scope>NUCLEOTIDE SEQUENCE [LARGE SCALE GENOMIC DNA]</scope>
    <source>
        <strain evidence="2 3">EB153</strain>
    </source>
</reference>
<evidence type="ECO:0000313" key="2">
    <source>
        <dbReference type="EMBL" id="RSL18701.1"/>
    </source>
</evidence>
<dbReference type="AlphaFoldDB" id="A0A428MP76"/>
<gene>
    <name evidence="2" type="ORF">EDE15_4300</name>
</gene>
<keyword evidence="3" id="KW-1185">Reference proteome</keyword>
<name>A0A428MP76_9BACT</name>
<comment type="caution">
    <text evidence="2">The sequence shown here is derived from an EMBL/GenBank/DDBJ whole genome shotgun (WGS) entry which is preliminary data.</text>
</comment>